<keyword evidence="12" id="KW-1185">Reference proteome</keyword>
<dbReference type="PANTHER" id="PTHR30203:SF20">
    <property type="entry name" value="MULTIDRUG RESISTANCE OUTER MEMBRANE PROTEIN MDTP-RELATED"/>
    <property type="match status" value="1"/>
</dbReference>
<feature type="coiled-coil region" evidence="10">
    <location>
        <begin position="196"/>
        <end position="248"/>
    </location>
</feature>
<keyword evidence="8 9" id="KW-0449">Lipoprotein</keyword>
<dbReference type="RefSeq" id="WP_013943395.1">
    <property type="nucleotide sequence ID" value="NC_015713.1"/>
</dbReference>
<sequence length="484" mass="54604">MNFQRFVLFVLLTSLVGCAALKKRQDAPTVTQEVNLKPSFDQALSNGDFTNGDWPEWNWWVSFGDGQLSAFMDQAIADNPDLMAAISRVRSSEQEARKVRSVLFPQFNASFEDDYQHLSKDALIRFPPSPVPAVVNQINLKLNFEYEIDLFGKNRETYQAAIGEARAQRAEMSQAYLIVTVSLAQAYFDFQVNLLRIDAQKEVVQAQKKLVELTEKRVLNNLDDAITLEKAVSNLLKDEELLTEYEKNLALSQSQIKILMGLSPDDEMKFQMPQAEYLRPFPLPENLPLNLLVRRPDLMMQIWKVEAAAHLIGAARAAFFPNINLAAFAGLESLTWAKLFSIESFAGLVAPAINLPLFTGWKLTAGLEQSFANYDTAVFDYNSLILKAAKEVSDGVKILQASNRETKFQMGVVGSLKKATDLTYARYENGVDNFLQVLEMKLELLQQVIREVDLQNIRHLSVLNLIRALGGGYYQQKKEVTVNE</sequence>
<keyword evidence="10" id="KW-0175">Coiled coil</keyword>
<dbReference type="SUPFAM" id="SSF56954">
    <property type="entry name" value="Outer membrane efflux proteins (OEP)"/>
    <property type="match status" value="1"/>
</dbReference>
<dbReference type="PROSITE" id="PS51257">
    <property type="entry name" value="PROKAR_LIPOPROTEIN"/>
    <property type="match status" value="1"/>
</dbReference>
<evidence type="ECO:0000256" key="9">
    <source>
        <dbReference type="RuleBase" id="RU362097"/>
    </source>
</evidence>
<dbReference type="HOGENOM" id="CLU_012817_13_2_0"/>
<evidence type="ECO:0000256" key="10">
    <source>
        <dbReference type="SAM" id="Coils"/>
    </source>
</evidence>
<accession>F8L826</accession>
<organism evidence="11 12">
    <name type="scientific">Simkania negevensis (strain ATCC VR-1471 / DSM 27360 / Z)</name>
    <dbReference type="NCBI Taxonomy" id="331113"/>
    <lineage>
        <taxon>Bacteria</taxon>
        <taxon>Pseudomonadati</taxon>
        <taxon>Chlamydiota</taxon>
        <taxon>Chlamydiia</taxon>
        <taxon>Parachlamydiales</taxon>
        <taxon>Simkaniaceae</taxon>
        <taxon>Simkania</taxon>
    </lineage>
</organism>
<evidence type="ECO:0000256" key="2">
    <source>
        <dbReference type="ARBA" id="ARBA00007613"/>
    </source>
</evidence>
<dbReference type="STRING" id="331113.SNE_A10510"/>
<evidence type="ECO:0000256" key="3">
    <source>
        <dbReference type="ARBA" id="ARBA00022452"/>
    </source>
</evidence>
<evidence type="ECO:0000256" key="8">
    <source>
        <dbReference type="ARBA" id="ARBA00023288"/>
    </source>
</evidence>
<dbReference type="Proteomes" id="UP000000496">
    <property type="component" value="Chromosome gsn.131"/>
</dbReference>
<reference key="1">
    <citation type="journal article" date="2011" name="Mol. Biol. Evol.">
        <title>Unity in variety -- the pan-genome of the Chlamydiae.</title>
        <authorList>
            <person name="Collingro A."/>
            <person name="Tischler P."/>
            <person name="Weinmaier T."/>
            <person name="Penz T."/>
            <person name="Heinz E."/>
            <person name="Brunham R.C."/>
            <person name="Read T.D."/>
            <person name="Bavoil P.M."/>
            <person name="Sachse K."/>
            <person name="Kahane S."/>
            <person name="Friedman M.G."/>
            <person name="Rattei T."/>
            <person name="Myers G.S.A."/>
            <person name="Horn M."/>
        </authorList>
    </citation>
    <scope>NUCLEOTIDE SEQUENCE</scope>
    <source>
        <strain>Z</strain>
    </source>
</reference>
<comment type="similarity">
    <text evidence="2 9">Belongs to the outer membrane factor (OMF) (TC 1.B.17) family.</text>
</comment>
<keyword evidence="6 9" id="KW-0472">Membrane</keyword>
<dbReference type="Pfam" id="PF02321">
    <property type="entry name" value="OEP"/>
    <property type="match status" value="2"/>
</dbReference>
<reference evidence="11 12" key="2">
    <citation type="journal article" date="2011" name="Mol. Biol. Evol.">
        <title>Unity in variety--the pan-genome of the Chlamydiae.</title>
        <authorList>
            <person name="Collingro A."/>
            <person name="Tischler P."/>
            <person name="Weinmaier T."/>
            <person name="Penz T."/>
            <person name="Heinz E."/>
            <person name="Brunham R.C."/>
            <person name="Read T.D."/>
            <person name="Bavoil P.M."/>
            <person name="Sachse K."/>
            <person name="Kahane S."/>
            <person name="Friedman M.G."/>
            <person name="Rattei T."/>
            <person name="Myers G.S."/>
            <person name="Horn M."/>
        </authorList>
    </citation>
    <scope>NUCLEOTIDE SEQUENCE [LARGE SCALE GENOMIC DNA]</scope>
    <source>
        <strain evidence="12">ATCC VR-1471 / Z</strain>
    </source>
</reference>
<dbReference type="AlphaFoldDB" id="F8L826"/>
<evidence type="ECO:0000256" key="5">
    <source>
        <dbReference type="ARBA" id="ARBA00022729"/>
    </source>
</evidence>
<dbReference type="Gene3D" id="2.20.200.10">
    <property type="entry name" value="Outer membrane efflux proteins (OEP)"/>
    <property type="match status" value="1"/>
</dbReference>
<keyword evidence="5 9" id="KW-0732">Signal</keyword>
<evidence type="ECO:0000256" key="4">
    <source>
        <dbReference type="ARBA" id="ARBA00022692"/>
    </source>
</evidence>
<keyword evidence="3 9" id="KW-1134">Transmembrane beta strand</keyword>
<evidence type="ECO:0000256" key="6">
    <source>
        <dbReference type="ARBA" id="ARBA00023136"/>
    </source>
</evidence>
<evidence type="ECO:0000256" key="7">
    <source>
        <dbReference type="ARBA" id="ARBA00023139"/>
    </source>
</evidence>
<dbReference type="GO" id="GO:0005886">
    <property type="term" value="C:plasma membrane"/>
    <property type="evidence" value="ECO:0007669"/>
    <property type="project" value="UniProtKB-SubCell"/>
</dbReference>
<evidence type="ECO:0000313" key="12">
    <source>
        <dbReference type="Proteomes" id="UP000000496"/>
    </source>
</evidence>
<protein>
    <submittedName>
        <fullName evidence="11">Putative RND efflux system, outer membrane lipoprotein, NodT</fullName>
    </submittedName>
</protein>
<dbReference type="PANTHER" id="PTHR30203">
    <property type="entry name" value="OUTER MEMBRANE CATION EFFLUX PROTEIN"/>
    <property type="match status" value="1"/>
</dbReference>
<evidence type="ECO:0000256" key="1">
    <source>
        <dbReference type="ARBA" id="ARBA00004370"/>
    </source>
</evidence>
<feature type="signal peptide" evidence="9">
    <location>
        <begin position="1"/>
        <end position="19"/>
    </location>
</feature>
<dbReference type="NCBIfam" id="TIGR01845">
    <property type="entry name" value="outer_NodT"/>
    <property type="match status" value="1"/>
</dbReference>
<name>F8L826_SIMNZ</name>
<dbReference type="InterPro" id="IPR010131">
    <property type="entry name" value="MdtP/NodT-like"/>
</dbReference>
<dbReference type="eggNOG" id="COG1538">
    <property type="taxonomic scope" value="Bacteria"/>
</dbReference>
<dbReference type="KEGG" id="sng:SNE_A10510"/>
<dbReference type="EMBL" id="FR872582">
    <property type="protein sequence ID" value="CCB88928.1"/>
    <property type="molecule type" value="Genomic_DNA"/>
</dbReference>
<evidence type="ECO:0000313" key="11">
    <source>
        <dbReference type="EMBL" id="CCB88928.1"/>
    </source>
</evidence>
<proteinExistence type="inferred from homology"/>
<keyword evidence="4 9" id="KW-0812">Transmembrane</keyword>
<dbReference type="OrthoDB" id="9770517at2"/>
<gene>
    <name evidence="11" type="ordered locus">SNE_A10510</name>
</gene>
<feature type="chain" id="PRO_5001438832" evidence="9">
    <location>
        <begin position="20"/>
        <end position="484"/>
    </location>
</feature>
<dbReference type="InterPro" id="IPR003423">
    <property type="entry name" value="OMP_efflux"/>
</dbReference>
<keyword evidence="7 9" id="KW-0564">Palmitate</keyword>
<comment type="subcellular location">
    <subcellularLocation>
        <location evidence="9">Cell membrane</location>
        <topology evidence="9">Lipid-anchor</topology>
    </subcellularLocation>
    <subcellularLocation>
        <location evidence="1">Membrane</location>
    </subcellularLocation>
</comment>
<dbReference type="Gene3D" id="1.20.1600.10">
    <property type="entry name" value="Outer membrane efflux proteins (OEP)"/>
    <property type="match status" value="1"/>
</dbReference>
<dbReference type="GO" id="GO:0015562">
    <property type="term" value="F:efflux transmembrane transporter activity"/>
    <property type="evidence" value="ECO:0007669"/>
    <property type="project" value="InterPro"/>
</dbReference>